<dbReference type="PROSITE" id="PS00036">
    <property type="entry name" value="BZIP_BASIC"/>
    <property type="match status" value="1"/>
</dbReference>
<comment type="function">
    <text evidence="1">Putative transcription factor.</text>
</comment>
<evidence type="ECO:0000256" key="2">
    <source>
        <dbReference type="ARBA" id="ARBA00004123"/>
    </source>
</evidence>
<reference evidence="11 12" key="1">
    <citation type="submission" date="2024-01" db="EMBL/GenBank/DDBJ databases">
        <authorList>
            <person name="Allen C."/>
            <person name="Tagirdzhanova G."/>
        </authorList>
    </citation>
    <scope>NUCLEOTIDE SEQUENCE [LARGE SCALE GENOMIC DNA]</scope>
    <source>
        <strain evidence="11 12">CBS 573.63</strain>
    </source>
</reference>
<dbReference type="Gene3D" id="1.20.5.170">
    <property type="match status" value="1"/>
</dbReference>
<evidence type="ECO:0000256" key="7">
    <source>
        <dbReference type="ARBA" id="ARBA00023242"/>
    </source>
</evidence>
<dbReference type="InterPro" id="IPR046347">
    <property type="entry name" value="bZIP_sf"/>
</dbReference>
<dbReference type="PANTHER" id="PTHR40621">
    <property type="entry name" value="TRANSCRIPTION FACTOR KAPC-RELATED"/>
    <property type="match status" value="1"/>
</dbReference>
<keyword evidence="7" id="KW-0539">Nucleus</keyword>
<sequence length="291" mass="31460">MNNNVSPVISAASTTGSPLTQHNFTTVPYTMPFQAADHYSSPNDMGGFSPRSDMAGMVLNQFGSPQLVQTQIPSHGRNNQGSISSLASSATAVSFSDDHVEIKEEMSPLSISSPVAEIPFINNSSTDASAPQNAVDVTAAAKAPAKRKRENRYKNAPPAVLSRRRAQNRASQRAYRERKDQRIRDLEEQLNHLRAEHESCKSHMNSMHNHMIALRMQYSHTATAPPPCNTVYGGPPMTGPPMAMATPTIVTMVPGGPQVDPSVYQQALPGYNMPPQEMAPPPQAAAGFSHM</sequence>
<feature type="region of interest" description="Disordered" evidence="9">
    <location>
        <begin position="160"/>
        <end position="180"/>
    </location>
</feature>
<keyword evidence="12" id="KW-1185">Reference proteome</keyword>
<evidence type="ECO:0000256" key="6">
    <source>
        <dbReference type="ARBA" id="ARBA00023163"/>
    </source>
</evidence>
<feature type="domain" description="BZIP" evidence="10">
    <location>
        <begin position="163"/>
        <end position="221"/>
    </location>
</feature>
<keyword evidence="6" id="KW-0804">Transcription</keyword>
<dbReference type="Proteomes" id="UP001642501">
    <property type="component" value="Unassembled WGS sequence"/>
</dbReference>
<dbReference type="InterPro" id="IPR050936">
    <property type="entry name" value="AP-1-like"/>
</dbReference>
<protein>
    <recommendedName>
        <fullName evidence="8">Putative transcription factor kapC</fullName>
    </recommendedName>
</protein>
<dbReference type="PROSITE" id="PS50217">
    <property type="entry name" value="BZIP"/>
    <property type="match status" value="1"/>
</dbReference>
<dbReference type="SUPFAM" id="SSF57959">
    <property type="entry name" value="Leucine zipper domain"/>
    <property type="match status" value="1"/>
</dbReference>
<accession>A0ABP0DUG1</accession>
<dbReference type="Pfam" id="PF00170">
    <property type="entry name" value="bZIP_1"/>
    <property type="match status" value="1"/>
</dbReference>
<keyword evidence="5" id="KW-0238">DNA-binding</keyword>
<organism evidence="11 12">
    <name type="scientific">Sporothrix epigloea</name>
    <dbReference type="NCBI Taxonomy" id="1892477"/>
    <lineage>
        <taxon>Eukaryota</taxon>
        <taxon>Fungi</taxon>
        <taxon>Dikarya</taxon>
        <taxon>Ascomycota</taxon>
        <taxon>Pezizomycotina</taxon>
        <taxon>Sordariomycetes</taxon>
        <taxon>Sordariomycetidae</taxon>
        <taxon>Ophiostomatales</taxon>
        <taxon>Ophiostomataceae</taxon>
        <taxon>Sporothrix</taxon>
    </lineage>
</organism>
<comment type="caution">
    <text evidence="11">The sequence shown here is derived from an EMBL/GenBank/DDBJ whole genome shotgun (WGS) entry which is preliminary data.</text>
</comment>
<evidence type="ECO:0000313" key="11">
    <source>
        <dbReference type="EMBL" id="CAK7270496.1"/>
    </source>
</evidence>
<name>A0ABP0DUG1_9PEZI</name>
<proteinExistence type="inferred from homology"/>
<evidence type="ECO:0000259" key="10">
    <source>
        <dbReference type="PROSITE" id="PS50217"/>
    </source>
</evidence>
<evidence type="ECO:0000256" key="3">
    <source>
        <dbReference type="ARBA" id="ARBA00007163"/>
    </source>
</evidence>
<feature type="region of interest" description="Disordered" evidence="9">
    <location>
        <begin position="1"/>
        <end position="21"/>
    </location>
</feature>
<comment type="subcellular location">
    <subcellularLocation>
        <location evidence="2">Nucleus</location>
    </subcellularLocation>
</comment>
<keyword evidence="4" id="KW-0805">Transcription regulation</keyword>
<dbReference type="InterPro" id="IPR004827">
    <property type="entry name" value="bZIP"/>
</dbReference>
<evidence type="ECO:0000256" key="4">
    <source>
        <dbReference type="ARBA" id="ARBA00023015"/>
    </source>
</evidence>
<evidence type="ECO:0000313" key="12">
    <source>
        <dbReference type="Proteomes" id="UP001642501"/>
    </source>
</evidence>
<gene>
    <name evidence="11" type="ORF">SEPCBS57363_004130</name>
</gene>
<evidence type="ECO:0000256" key="9">
    <source>
        <dbReference type="SAM" id="MobiDB-lite"/>
    </source>
</evidence>
<dbReference type="CDD" id="cd14688">
    <property type="entry name" value="bZIP_YAP"/>
    <property type="match status" value="1"/>
</dbReference>
<dbReference type="PANTHER" id="PTHR40621:SF11">
    <property type="entry name" value="TRANSCRIPTION FACTOR KAPC-RELATED"/>
    <property type="match status" value="1"/>
</dbReference>
<evidence type="ECO:0000256" key="5">
    <source>
        <dbReference type="ARBA" id="ARBA00023125"/>
    </source>
</evidence>
<evidence type="ECO:0000256" key="1">
    <source>
        <dbReference type="ARBA" id="ARBA00004049"/>
    </source>
</evidence>
<dbReference type="SMART" id="SM00338">
    <property type="entry name" value="BRLZ"/>
    <property type="match status" value="1"/>
</dbReference>
<dbReference type="EMBL" id="CAWUOM010000073">
    <property type="protein sequence ID" value="CAK7270496.1"/>
    <property type="molecule type" value="Genomic_DNA"/>
</dbReference>
<evidence type="ECO:0000256" key="8">
    <source>
        <dbReference type="ARBA" id="ARBA00044067"/>
    </source>
</evidence>
<comment type="similarity">
    <text evidence="3">Belongs to the bZIP family.</text>
</comment>